<dbReference type="InterPro" id="IPR041588">
    <property type="entry name" value="Integrase_H2C2"/>
</dbReference>
<name>A0ABQ5B0B1_9ASTR</name>
<evidence type="ECO:0000313" key="3">
    <source>
        <dbReference type="Proteomes" id="UP001151760"/>
    </source>
</evidence>
<comment type="caution">
    <text evidence="2">The sequence shown here is derived from an EMBL/GenBank/DDBJ whole genome shotgun (WGS) entry which is preliminary data.</text>
</comment>
<organism evidence="2 3">
    <name type="scientific">Tanacetum coccineum</name>
    <dbReference type="NCBI Taxonomy" id="301880"/>
    <lineage>
        <taxon>Eukaryota</taxon>
        <taxon>Viridiplantae</taxon>
        <taxon>Streptophyta</taxon>
        <taxon>Embryophyta</taxon>
        <taxon>Tracheophyta</taxon>
        <taxon>Spermatophyta</taxon>
        <taxon>Magnoliopsida</taxon>
        <taxon>eudicotyledons</taxon>
        <taxon>Gunneridae</taxon>
        <taxon>Pentapetalae</taxon>
        <taxon>asterids</taxon>
        <taxon>campanulids</taxon>
        <taxon>Asterales</taxon>
        <taxon>Asteraceae</taxon>
        <taxon>Asteroideae</taxon>
        <taxon>Anthemideae</taxon>
        <taxon>Anthemidinae</taxon>
        <taxon>Tanacetum</taxon>
    </lineage>
</organism>
<dbReference type="GO" id="GO:0003964">
    <property type="term" value="F:RNA-directed DNA polymerase activity"/>
    <property type="evidence" value="ECO:0007669"/>
    <property type="project" value="UniProtKB-KW"/>
</dbReference>
<dbReference type="Gene3D" id="1.10.340.70">
    <property type="match status" value="1"/>
</dbReference>
<keyword evidence="2" id="KW-0808">Transferase</keyword>
<evidence type="ECO:0000313" key="2">
    <source>
        <dbReference type="EMBL" id="GJT08361.1"/>
    </source>
</evidence>
<gene>
    <name evidence="2" type="ORF">Tco_0842823</name>
</gene>
<keyword evidence="2" id="KW-0695">RNA-directed DNA polymerase</keyword>
<evidence type="ECO:0000259" key="1">
    <source>
        <dbReference type="PROSITE" id="PS50994"/>
    </source>
</evidence>
<dbReference type="PROSITE" id="PS50994">
    <property type="entry name" value="INTEGRASE"/>
    <property type="match status" value="1"/>
</dbReference>
<dbReference type="EMBL" id="BQNB010012824">
    <property type="protein sequence ID" value="GJT08361.1"/>
    <property type="molecule type" value="Genomic_DNA"/>
</dbReference>
<dbReference type="Pfam" id="PF17921">
    <property type="entry name" value="Integrase_H2C2"/>
    <property type="match status" value="1"/>
</dbReference>
<feature type="domain" description="Integrase catalytic" evidence="1">
    <location>
        <begin position="253"/>
        <end position="362"/>
    </location>
</feature>
<sequence>MRSTVITTHEDVSEPSETVVGQLKGIYWQAQGEALSRKLIAKDYMLDQLGKEGDGRYFVHPGADKMYHDLRDMYWWPGMKRDIATYVNKFLICAKIEPNQHIFLEITKEFIDGENLARKALGTQDNEHGFSPSETDGQVSYNSTVEDMLRRWIDLGGSWMSPFVKLSSLITTVYHTSITVQPVQGTIWKKISCDAKVSPEGRGYRFGKRVSNPPRHQDRYWQELQQGGCVDELYAVLQERFMTNDRTVEVMELSTNADNLWEGIAMDFMTKFPRSSSGHDTIWVIVDRLTKSAHVLPVREDYKMERLARVYLNEIVARHGVPISIISDRDIHFTSRFWQSMQEALGTRLDMSTAYHPQTDGQKSVREPIMGLRIGEDSLTGALKFSVADYVLLKVLPWKGVIRFGKKGKLAPRTERSYLLDDQRIGLQNSNL</sequence>
<dbReference type="Proteomes" id="UP001151760">
    <property type="component" value="Unassembled WGS sequence"/>
</dbReference>
<dbReference type="PANTHER" id="PTHR35046:SF26">
    <property type="entry name" value="RNA-DIRECTED DNA POLYMERASE"/>
    <property type="match status" value="1"/>
</dbReference>
<dbReference type="PANTHER" id="PTHR35046">
    <property type="entry name" value="ZINC KNUCKLE (CCHC-TYPE) FAMILY PROTEIN"/>
    <property type="match status" value="1"/>
</dbReference>
<dbReference type="InterPro" id="IPR012337">
    <property type="entry name" value="RNaseH-like_sf"/>
</dbReference>
<protein>
    <submittedName>
        <fullName evidence="2">Reverse transcriptase domain-containing protein</fullName>
    </submittedName>
</protein>
<dbReference type="InterPro" id="IPR036397">
    <property type="entry name" value="RNaseH_sf"/>
</dbReference>
<keyword evidence="3" id="KW-1185">Reference proteome</keyword>
<dbReference type="SUPFAM" id="SSF53098">
    <property type="entry name" value="Ribonuclease H-like"/>
    <property type="match status" value="1"/>
</dbReference>
<proteinExistence type="predicted"/>
<reference evidence="2" key="2">
    <citation type="submission" date="2022-01" db="EMBL/GenBank/DDBJ databases">
        <authorList>
            <person name="Yamashiro T."/>
            <person name="Shiraishi A."/>
            <person name="Satake H."/>
            <person name="Nakayama K."/>
        </authorList>
    </citation>
    <scope>NUCLEOTIDE SEQUENCE</scope>
</reference>
<dbReference type="Gene3D" id="3.30.420.10">
    <property type="entry name" value="Ribonuclease H-like superfamily/Ribonuclease H"/>
    <property type="match status" value="1"/>
</dbReference>
<keyword evidence="2" id="KW-0548">Nucleotidyltransferase</keyword>
<dbReference type="InterPro" id="IPR001584">
    <property type="entry name" value="Integrase_cat-core"/>
</dbReference>
<accession>A0ABQ5B0B1</accession>
<reference evidence="2" key="1">
    <citation type="journal article" date="2022" name="Int. J. Mol. Sci.">
        <title>Draft Genome of Tanacetum Coccineum: Genomic Comparison of Closely Related Tanacetum-Family Plants.</title>
        <authorList>
            <person name="Yamashiro T."/>
            <person name="Shiraishi A."/>
            <person name="Nakayama K."/>
            <person name="Satake H."/>
        </authorList>
    </citation>
    <scope>NUCLEOTIDE SEQUENCE</scope>
</reference>